<sequence>MTYDALTAPVPSRMLRTVLRIDSIAGLVSGAGLVAAAPTYADLFGLPVAVAVPVGLFLVALAGFIWFAATRLDAWAVTAVIVTNVYWVLLSAVVLATGAMPLTTAGTVFVVAQAAGVGLLAELQYVGLRRTRR</sequence>
<feature type="transmembrane region" description="Helical" evidence="1">
    <location>
        <begin position="74"/>
        <end position="96"/>
    </location>
</feature>
<dbReference type="EMBL" id="BONF01000017">
    <property type="protein sequence ID" value="GIF82024.1"/>
    <property type="molecule type" value="Genomic_DNA"/>
</dbReference>
<gene>
    <name evidence="2" type="ORF">Cba03nite_33730</name>
</gene>
<protein>
    <recommendedName>
        <fullName evidence="4">Integral membrane protein</fullName>
    </recommendedName>
</protein>
<dbReference type="Proteomes" id="UP000601223">
    <property type="component" value="Unassembled WGS sequence"/>
</dbReference>
<keyword evidence="1" id="KW-0812">Transmembrane</keyword>
<keyword evidence="3" id="KW-1185">Reference proteome</keyword>
<accession>A0A8J3JQI4</accession>
<feature type="transmembrane region" description="Helical" evidence="1">
    <location>
        <begin position="46"/>
        <end position="67"/>
    </location>
</feature>
<feature type="transmembrane region" description="Helical" evidence="1">
    <location>
        <begin position="21"/>
        <end position="40"/>
    </location>
</feature>
<reference evidence="2 3" key="1">
    <citation type="submission" date="2021-01" db="EMBL/GenBank/DDBJ databases">
        <title>Whole genome shotgun sequence of Catellatospora bangladeshensis NBRC 107357.</title>
        <authorList>
            <person name="Komaki H."/>
            <person name="Tamura T."/>
        </authorList>
    </citation>
    <scope>NUCLEOTIDE SEQUENCE [LARGE SCALE GENOMIC DNA]</scope>
    <source>
        <strain evidence="2 3">NBRC 107357</strain>
    </source>
</reference>
<feature type="transmembrane region" description="Helical" evidence="1">
    <location>
        <begin position="102"/>
        <end position="123"/>
    </location>
</feature>
<keyword evidence="1" id="KW-1133">Transmembrane helix</keyword>
<dbReference type="RefSeq" id="WP_203746778.1">
    <property type="nucleotide sequence ID" value="NZ_BONF01000017.1"/>
</dbReference>
<dbReference type="AlphaFoldDB" id="A0A8J3JQI4"/>
<evidence type="ECO:0000256" key="1">
    <source>
        <dbReference type="SAM" id="Phobius"/>
    </source>
</evidence>
<comment type="caution">
    <text evidence="2">The sequence shown here is derived from an EMBL/GenBank/DDBJ whole genome shotgun (WGS) entry which is preliminary data.</text>
</comment>
<evidence type="ECO:0008006" key="4">
    <source>
        <dbReference type="Google" id="ProtNLM"/>
    </source>
</evidence>
<proteinExistence type="predicted"/>
<organism evidence="2 3">
    <name type="scientific">Catellatospora bangladeshensis</name>
    <dbReference type="NCBI Taxonomy" id="310355"/>
    <lineage>
        <taxon>Bacteria</taxon>
        <taxon>Bacillati</taxon>
        <taxon>Actinomycetota</taxon>
        <taxon>Actinomycetes</taxon>
        <taxon>Micromonosporales</taxon>
        <taxon>Micromonosporaceae</taxon>
        <taxon>Catellatospora</taxon>
    </lineage>
</organism>
<name>A0A8J3JQI4_9ACTN</name>
<keyword evidence="1" id="KW-0472">Membrane</keyword>
<evidence type="ECO:0000313" key="3">
    <source>
        <dbReference type="Proteomes" id="UP000601223"/>
    </source>
</evidence>
<evidence type="ECO:0000313" key="2">
    <source>
        <dbReference type="EMBL" id="GIF82024.1"/>
    </source>
</evidence>